<sequence>MSDAGGPASEPPPKDPPSGEGWFDLCEGVETESNLKTSASGEESVEGIHPGPPLPSPCKNKKASDCRRAQEGGKAPGSDGIPVEFYKWFWGTVGHDLRDVFVSAFLAGSLSPSQRTGVITLLPKSGDPLEPKNKRPITLLNVDPGESSL</sequence>
<name>A0A9Q1CEJ0_HOLLE</name>
<comment type="caution">
    <text evidence="2">The sequence shown here is derived from an EMBL/GenBank/DDBJ whole genome shotgun (WGS) entry which is preliminary data.</text>
</comment>
<organism evidence="2 3">
    <name type="scientific">Holothuria leucospilota</name>
    <name type="common">Black long sea cucumber</name>
    <name type="synonym">Mertensiothuria leucospilota</name>
    <dbReference type="NCBI Taxonomy" id="206669"/>
    <lineage>
        <taxon>Eukaryota</taxon>
        <taxon>Metazoa</taxon>
        <taxon>Echinodermata</taxon>
        <taxon>Eleutherozoa</taxon>
        <taxon>Echinozoa</taxon>
        <taxon>Holothuroidea</taxon>
        <taxon>Aspidochirotacea</taxon>
        <taxon>Aspidochirotida</taxon>
        <taxon>Holothuriidae</taxon>
        <taxon>Holothuria</taxon>
    </lineage>
</organism>
<feature type="region of interest" description="Disordered" evidence="1">
    <location>
        <begin position="1"/>
        <end position="77"/>
    </location>
</feature>
<accession>A0A9Q1CEJ0</accession>
<dbReference type="EMBL" id="JAIZAY010000004">
    <property type="protein sequence ID" value="KAJ8043862.1"/>
    <property type="molecule type" value="Genomic_DNA"/>
</dbReference>
<feature type="region of interest" description="Disordered" evidence="1">
    <location>
        <begin position="123"/>
        <end position="149"/>
    </location>
</feature>
<feature type="compositionally biased region" description="Basic and acidic residues" evidence="1">
    <location>
        <begin position="62"/>
        <end position="71"/>
    </location>
</feature>
<gene>
    <name evidence="2" type="ORF">HOLleu_11150</name>
</gene>
<evidence type="ECO:0000313" key="2">
    <source>
        <dbReference type="EMBL" id="KAJ8043862.1"/>
    </source>
</evidence>
<dbReference type="PANTHER" id="PTHR19446">
    <property type="entry name" value="REVERSE TRANSCRIPTASES"/>
    <property type="match status" value="1"/>
</dbReference>
<evidence type="ECO:0000313" key="3">
    <source>
        <dbReference type="Proteomes" id="UP001152320"/>
    </source>
</evidence>
<protein>
    <submittedName>
        <fullName evidence="2">Uncharacterized protein</fullName>
    </submittedName>
</protein>
<feature type="compositionally biased region" description="Polar residues" evidence="1">
    <location>
        <begin position="31"/>
        <end position="41"/>
    </location>
</feature>
<dbReference type="AlphaFoldDB" id="A0A9Q1CEJ0"/>
<reference evidence="2" key="1">
    <citation type="submission" date="2021-10" db="EMBL/GenBank/DDBJ databases">
        <title>Tropical sea cucumber genome reveals ecological adaptation and Cuvierian tubules defense mechanism.</title>
        <authorList>
            <person name="Chen T."/>
        </authorList>
    </citation>
    <scope>NUCLEOTIDE SEQUENCE</scope>
    <source>
        <strain evidence="2">Nanhai2018</strain>
        <tissue evidence="2">Muscle</tissue>
    </source>
</reference>
<dbReference type="Proteomes" id="UP001152320">
    <property type="component" value="Chromosome 4"/>
</dbReference>
<keyword evidence="3" id="KW-1185">Reference proteome</keyword>
<dbReference type="OrthoDB" id="416119at2759"/>
<proteinExistence type="predicted"/>
<evidence type="ECO:0000256" key="1">
    <source>
        <dbReference type="SAM" id="MobiDB-lite"/>
    </source>
</evidence>